<evidence type="ECO:0000256" key="6">
    <source>
        <dbReference type="ARBA" id="ARBA00022989"/>
    </source>
</evidence>
<dbReference type="Gene3D" id="1.20.1740.10">
    <property type="entry name" value="Amino acid/polyamine transporter I"/>
    <property type="match status" value="1"/>
</dbReference>
<feature type="transmembrane region" description="Helical" evidence="9">
    <location>
        <begin position="218"/>
        <end position="244"/>
    </location>
</feature>
<proteinExistence type="inferred from homology"/>
<dbReference type="PANTHER" id="PTHR45826:SF8">
    <property type="entry name" value="CATIONIC AMINO ACID TRANSPORTER"/>
    <property type="match status" value="1"/>
</dbReference>
<dbReference type="GO" id="GO:0015293">
    <property type="term" value="F:symporter activity"/>
    <property type="evidence" value="ECO:0007669"/>
    <property type="project" value="UniProtKB-KW"/>
</dbReference>
<keyword evidence="2" id="KW-0813">Transport</keyword>
<feature type="transmembrane region" description="Helical" evidence="9">
    <location>
        <begin position="144"/>
        <end position="163"/>
    </location>
</feature>
<dbReference type="OrthoDB" id="5982228at2759"/>
<feature type="non-terminal residue" evidence="11">
    <location>
        <position position="1"/>
    </location>
</feature>
<dbReference type="InterPro" id="IPR002293">
    <property type="entry name" value="AA/rel_permease1"/>
</dbReference>
<dbReference type="PIRSF" id="PIRSF006060">
    <property type="entry name" value="AA_transporter"/>
    <property type="match status" value="1"/>
</dbReference>
<feature type="transmembrane region" description="Helical" evidence="9">
    <location>
        <begin position="315"/>
        <end position="335"/>
    </location>
</feature>
<reference evidence="11 12" key="1">
    <citation type="journal article" date="2013" name="BMC Genomics">
        <title>The miniature genome of a carnivorous plant Genlisea aurea contains a low number of genes and short non-coding sequences.</title>
        <authorList>
            <person name="Leushkin E.V."/>
            <person name="Sutormin R.A."/>
            <person name="Nabieva E.R."/>
            <person name="Penin A.A."/>
            <person name="Kondrashov A.S."/>
            <person name="Logacheva M.D."/>
        </authorList>
    </citation>
    <scope>NUCLEOTIDE SEQUENCE [LARGE SCALE GENOMIC DNA]</scope>
</reference>
<keyword evidence="10" id="KW-0732">Signal</keyword>
<keyword evidence="5" id="KW-0769">Symport</keyword>
<comment type="subcellular location">
    <subcellularLocation>
        <location evidence="1">Cell membrane</location>
        <topology evidence="1">Multi-pass membrane protein</topology>
    </subcellularLocation>
</comment>
<keyword evidence="7 9" id="KW-0472">Membrane</keyword>
<feature type="transmembrane region" description="Helical" evidence="9">
    <location>
        <begin position="268"/>
        <end position="294"/>
    </location>
</feature>
<feature type="signal peptide" evidence="10">
    <location>
        <begin position="1"/>
        <end position="19"/>
    </location>
</feature>
<feature type="non-terminal residue" evidence="11">
    <location>
        <position position="431"/>
    </location>
</feature>
<feature type="transmembrane region" description="Helical" evidence="9">
    <location>
        <begin position="121"/>
        <end position="138"/>
    </location>
</feature>
<dbReference type="GO" id="GO:0005886">
    <property type="term" value="C:plasma membrane"/>
    <property type="evidence" value="ECO:0007669"/>
    <property type="project" value="UniProtKB-SubCell"/>
</dbReference>
<accession>S8DLZ9</accession>
<keyword evidence="3" id="KW-1003">Cell membrane</keyword>
<dbReference type="FunFam" id="1.20.1740.10:FF:000041">
    <property type="entry name" value="Amino acid permease, putative"/>
    <property type="match status" value="1"/>
</dbReference>
<feature type="transmembrane region" description="Helical" evidence="9">
    <location>
        <begin position="87"/>
        <end position="109"/>
    </location>
</feature>
<dbReference type="EMBL" id="AUSU01005097">
    <property type="protein sequence ID" value="EPS64008.1"/>
    <property type="molecule type" value="Genomic_DNA"/>
</dbReference>
<evidence type="ECO:0008006" key="13">
    <source>
        <dbReference type="Google" id="ProtNLM"/>
    </source>
</evidence>
<dbReference type="AlphaFoldDB" id="S8DLZ9"/>
<organism evidence="11 12">
    <name type="scientific">Genlisea aurea</name>
    <dbReference type="NCBI Taxonomy" id="192259"/>
    <lineage>
        <taxon>Eukaryota</taxon>
        <taxon>Viridiplantae</taxon>
        <taxon>Streptophyta</taxon>
        <taxon>Embryophyta</taxon>
        <taxon>Tracheophyta</taxon>
        <taxon>Spermatophyta</taxon>
        <taxon>Magnoliopsida</taxon>
        <taxon>eudicotyledons</taxon>
        <taxon>Gunneridae</taxon>
        <taxon>Pentapetalae</taxon>
        <taxon>asterids</taxon>
        <taxon>lamiids</taxon>
        <taxon>Lamiales</taxon>
        <taxon>Lentibulariaceae</taxon>
        <taxon>Genlisea</taxon>
    </lineage>
</organism>
<feature type="transmembrane region" description="Helical" evidence="9">
    <location>
        <begin position="373"/>
        <end position="396"/>
    </location>
</feature>
<evidence type="ECO:0000313" key="12">
    <source>
        <dbReference type="Proteomes" id="UP000015453"/>
    </source>
</evidence>
<evidence type="ECO:0000313" key="11">
    <source>
        <dbReference type="EMBL" id="EPS64008.1"/>
    </source>
</evidence>
<dbReference type="InterPro" id="IPR044566">
    <property type="entry name" value="RMV1-like"/>
</dbReference>
<keyword evidence="12" id="KW-1185">Reference proteome</keyword>
<dbReference type="Proteomes" id="UP000015453">
    <property type="component" value="Unassembled WGS sequence"/>
</dbReference>
<evidence type="ECO:0000256" key="4">
    <source>
        <dbReference type="ARBA" id="ARBA00022692"/>
    </source>
</evidence>
<evidence type="ECO:0000256" key="5">
    <source>
        <dbReference type="ARBA" id="ARBA00022847"/>
    </source>
</evidence>
<dbReference type="Pfam" id="PF13520">
    <property type="entry name" value="AA_permease_2"/>
    <property type="match status" value="1"/>
</dbReference>
<evidence type="ECO:0000256" key="3">
    <source>
        <dbReference type="ARBA" id="ARBA00022475"/>
    </source>
</evidence>
<dbReference type="PANTHER" id="PTHR45826">
    <property type="entry name" value="POLYAMINE TRANSPORTER PUT1"/>
    <property type="match status" value="1"/>
</dbReference>
<sequence>AKKLTLIPLMFMIYFEVSGGPYSEEPTVLAAGPLFAILGFFFFIILYCIPSALITAELSTAYPGNGGFIVWADHAFGPFFGSLMGSWRYLSGIITMAAYPAQCIGYLINSFPIFSSGWPRYFAIFVFVMISGILNYIGIAIVSYVVVGLAIIAVSPIITLWFASIPKLRPHRWISLGQKGVKKDWNLYINTLLWNLNNWDAISTMAGEVEKPKKIIPLALFVTVILVGLTYVVTIVAATGGVVLDQSEWQAGFLAGAGGIIAGDWLKIWIQIGAIFSSLGLFGAQLSSCCYQLVGMSDLALLPRVFSVRSKWFNTPWLSILVSISIGLGLAYINYTSVVSSANFVTSLGMLLEFASFLWLRWKKPEKPRPYKLPLRLPALVVMLLFPVGILCFLLVTSSKVVYMISGVMTAAGIGFFLMMKLFRLRGWLGF</sequence>
<feature type="transmembrane region" description="Helical" evidence="9">
    <location>
        <begin position="29"/>
        <end position="49"/>
    </location>
</feature>
<evidence type="ECO:0000256" key="7">
    <source>
        <dbReference type="ARBA" id="ARBA00023136"/>
    </source>
</evidence>
<protein>
    <recommendedName>
        <fullName evidence="13">Amino acid transporter</fullName>
    </recommendedName>
</protein>
<evidence type="ECO:0000256" key="8">
    <source>
        <dbReference type="ARBA" id="ARBA00024041"/>
    </source>
</evidence>
<evidence type="ECO:0000256" key="9">
    <source>
        <dbReference type="SAM" id="Phobius"/>
    </source>
</evidence>
<evidence type="ECO:0000256" key="2">
    <source>
        <dbReference type="ARBA" id="ARBA00022448"/>
    </source>
</evidence>
<feature type="transmembrane region" description="Helical" evidence="9">
    <location>
        <begin position="402"/>
        <end position="423"/>
    </location>
</feature>
<keyword evidence="4 9" id="KW-0812">Transmembrane</keyword>
<gene>
    <name evidence="11" type="ORF">M569_10772</name>
</gene>
<evidence type="ECO:0000256" key="10">
    <source>
        <dbReference type="SAM" id="SignalP"/>
    </source>
</evidence>
<evidence type="ECO:0000256" key="1">
    <source>
        <dbReference type="ARBA" id="ARBA00004651"/>
    </source>
</evidence>
<name>S8DLZ9_9LAMI</name>
<comment type="caution">
    <text evidence="11">The sequence shown here is derived from an EMBL/GenBank/DDBJ whole genome shotgun (WGS) entry which is preliminary data.</text>
</comment>
<feature type="chain" id="PRO_5004562520" description="Amino acid transporter" evidence="10">
    <location>
        <begin position="20"/>
        <end position="431"/>
    </location>
</feature>
<comment type="similarity">
    <text evidence="8">Belongs to the amino acid-polyamine-organocation (APC) superfamily. Polyamine:cation symporter (PHS) (TC 2.A.3.12) family.</text>
</comment>
<keyword evidence="6 9" id="KW-1133">Transmembrane helix</keyword>
<feature type="transmembrane region" description="Helical" evidence="9">
    <location>
        <begin position="341"/>
        <end position="361"/>
    </location>
</feature>
<dbReference type="GO" id="GO:0015203">
    <property type="term" value="F:polyamine transmembrane transporter activity"/>
    <property type="evidence" value="ECO:0007669"/>
    <property type="project" value="UniProtKB-ARBA"/>
</dbReference>